<dbReference type="NCBIfam" id="NF045598">
    <property type="entry name" value="asr1405_asl0597"/>
    <property type="match status" value="1"/>
</dbReference>
<evidence type="ECO:0000313" key="1">
    <source>
        <dbReference type="EMBL" id="MBW4657254.1"/>
    </source>
</evidence>
<proteinExistence type="predicted"/>
<evidence type="ECO:0000313" key="2">
    <source>
        <dbReference type="Proteomes" id="UP000757435"/>
    </source>
</evidence>
<reference evidence="1" key="2">
    <citation type="journal article" date="2022" name="Microbiol. Resour. Announc.">
        <title>Metagenome Sequencing to Explore Phylogenomics of Terrestrial Cyanobacteria.</title>
        <authorList>
            <person name="Ward R.D."/>
            <person name="Stajich J.E."/>
            <person name="Johansen J.R."/>
            <person name="Huntemann M."/>
            <person name="Clum A."/>
            <person name="Foster B."/>
            <person name="Foster B."/>
            <person name="Roux S."/>
            <person name="Palaniappan K."/>
            <person name="Varghese N."/>
            <person name="Mukherjee S."/>
            <person name="Reddy T.B.K."/>
            <person name="Daum C."/>
            <person name="Copeland A."/>
            <person name="Chen I.A."/>
            <person name="Ivanova N.N."/>
            <person name="Kyrpides N.C."/>
            <person name="Shapiro N."/>
            <person name="Eloe-Fadrosh E.A."/>
            <person name="Pietrasiak N."/>
        </authorList>
    </citation>
    <scope>NUCLEOTIDE SEQUENCE</scope>
    <source>
        <strain evidence="1">UHER 2000/2452</strain>
    </source>
</reference>
<sequence>MNPNKSDLQTEEMIEIQCEDRWQVYQRLQELDISCQCSYHQPLKVQVSNAVTAVQVWSVAKQVTMPRQALANWLESCWRVRSSSKRNRERGEMTNG</sequence>
<gene>
    <name evidence="1" type="ORF">KME15_01140</name>
</gene>
<comment type="caution">
    <text evidence="1">The sequence shown here is derived from an EMBL/GenBank/DDBJ whole genome shotgun (WGS) entry which is preliminary data.</text>
</comment>
<dbReference type="AlphaFoldDB" id="A0A951Q7F5"/>
<protein>
    <submittedName>
        <fullName evidence="1">Uncharacterized protein</fullName>
    </submittedName>
</protein>
<organism evidence="1 2">
    <name type="scientific">Drouetiella hepatica Uher 2000/2452</name>
    <dbReference type="NCBI Taxonomy" id="904376"/>
    <lineage>
        <taxon>Bacteria</taxon>
        <taxon>Bacillati</taxon>
        <taxon>Cyanobacteriota</taxon>
        <taxon>Cyanophyceae</taxon>
        <taxon>Oculatellales</taxon>
        <taxon>Oculatellaceae</taxon>
        <taxon>Drouetiella</taxon>
    </lineage>
</organism>
<reference evidence="1" key="1">
    <citation type="submission" date="2021-05" db="EMBL/GenBank/DDBJ databases">
        <authorList>
            <person name="Pietrasiak N."/>
            <person name="Ward R."/>
            <person name="Stajich J.E."/>
            <person name="Kurbessoian T."/>
        </authorList>
    </citation>
    <scope>NUCLEOTIDE SEQUENCE</scope>
    <source>
        <strain evidence="1">UHER 2000/2452</strain>
    </source>
</reference>
<accession>A0A951Q7F5</accession>
<name>A0A951Q7F5_9CYAN</name>
<dbReference type="InterPro" id="IPR054637">
    <property type="entry name" value="Asr1405_Asl0597-like"/>
</dbReference>
<dbReference type="Proteomes" id="UP000757435">
    <property type="component" value="Unassembled WGS sequence"/>
</dbReference>
<dbReference type="EMBL" id="JAHHHD010000001">
    <property type="protein sequence ID" value="MBW4657254.1"/>
    <property type="molecule type" value="Genomic_DNA"/>
</dbReference>